<protein>
    <submittedName>
        <fullName evidence="3">Uncharacterized protein</fullName>
    </submittedName>
</protein>
<feature type="transmembrane region" description="Helical" evidence="2">
    <location>
        <begin position="59"/>
        <end position="82"/>
    </location>
</feature>
<feature type="transmembrane region" description="Helical" evidence="2">
    <location>
        <begin position="6"/>
        <end position="25"/>
    </location>
</feature>
<feature type="transmembrane region" description="Helical" evidence="2">
    <location>
        <begin position="326"/>
        <end position="348"/>
    </location>
</feature>
<feature type="compositionally biased region" description="Gly residues" evidence="1">
    <location>
        <begin position="947"/>
        <end position="961"/>
    </location>
</feature>
<dbReference type="Proteomes" id="UP000612712">
    <property type="component" value="Unassembled WGS sequence"/>
</dbReference>
<dbReference type="AlphaFoldDB" id="A0A8H9YBB4"/>
<feature type="compositionally biased region" description="Gly residues" evidence="1">
    <location>
        <begin position="101"/>
        <end position="116"/>
    </location>
</feature>
<feature type="transmembrane region" description="Helical" evidence="2">
    <location>
        <begin position="381"/>
        <end position="401"/>
    </location>
</feature>
<dbReference type="InterPro" id="IPR046671">
    <property type="entry name" value="DUF6541"/>
</dbReference>
<feature type="region of interest" description="Disordered" evidence="1">
    <location>
        <begin position="826"/>
        <end position="981"/>
    </location>
</feature>
<dbReference type="Pfam" id="PF20176">
    <property type="entry name" value="DUF6541"/>
    <property type="match status" value="2"/>
</dbReference>
<feature type="transmembrane region" description="Helical" evidence="2">
    <location>
        <begin position="32"/>
        <end position="53"/>
    </location>
</feature>
<evidence type="ECO:0000313" key="3">
    <source>
        <dbReference type="EMBL" id="MBB3116723.1"/>
    </source>
</evidence>
<feature type="compositionally biased region" description="Low complexity" evidence="1">
    <location>
        <begin position="169"/>
        <end position="196"/>
    </location>
</feature>
<name>A0A8H9YBB4_9CORY</name>
<proteinExistence type="predicted"/>
<feature type="transmembrane region" description="Helical" evidence="2">
    <location>
        <begin position="552"/>
        <end position="573"/>
    </location>
</feature>
<comment type="caution">
    <text evidence="3">The sequence shown here is derived from an EMBL/GenBank/DDBJ whole genome shotgun (WGS) entry which is preliminary data.</text>
</comment>
<dbReference type="EMBL" id="JACHWT010000008">
    <property type="protein sequence ID" value="MBB3116723.1"/>
    <property type="molecule type" value="Genomic_DNA"/>
</dbReference>
<sequence length="981" mass="101940">MISVWTAALVAIAVFVVPGAVIGWCAGLRVPWAVAASVPVTAGVWGALAWIYGHLGVRYTLASVAVGTVVTALLCLVWRLAFVLVRRRRRRRAAAQEAAAGGAGGAGGVDGEGGADGSAREDATPADADGVTSVAAAQSAPRGAEEAEDGVVTDPGTPATADGAEPASDPGTDPATDSATDPATAPGTAVPASGTARPVGGGRTPVAQRVVRWFRSPDRHGGLLDPMWLLPVIGVVAGVVMLLARSVSVLRRAPGGLENIYQGWDVHWHASVIRYIMDTGLAGSDTMGPLQNVETGKALYYPTGWHAMGAVYQAVTGLSPVATVNITGIVLPSLCIPATAAFLGWLAVGKRGTGAATTAGLAAVIVTGLLPVYFISYYVGAWPYLAGMGMVGIVVALFAVVPARPVAILPAALAFAGAGVMHPSVATVVVMLVGAWWLLWRLWAPALRPGESVWGVTGRWSRAVVVRIRDVVYLAAAALIAAVILVPQWLAGLGQAEEVDAFSDVQPVDRLGSWKLVLELQSRHAIDFGVPWVVLWAAAVGMIVLLVWRRALWVPVAYLLFAVVAVHSVKNFDGVVGDLSRAVGSMHYNTTHRLIVPVALLTAVAAAAAVAGVIRAITGGLLTRVFRRRHRGVAAAGSVTAVVLALAVGAGVVGAQERHDDGWDWSLGASREPRVITDSEMGAFRWLTTAPKAYDGLIAGNPAEGTGWMYPLYDLPSLHRHFLWPTVPEDSATNMVFWHPDLFGSGLPPEHPGGAPRPGYANVADFAARDLGVNYYISSPPSFFGFQKDIPEQVEGLMTAPGTTPVYKDGRTVVYAVNAAFTDEELEAMRRDTTSPDPLPPLRTQAERPGGHSQRPTAPWFPRPETWDRAAAEASVAREKAREEQARAARERGSDDAARERSGADAGDRPRGRSGADRGAGEPGAGARADADGHGTGAGARADADGDGTGAGAGEVDGGQGWDPATGAEGDLTAVGAVGTT</sequence>
<evidence type="ECO:0000313" key="4">
    <source>
        <dbReference type="Proteomes" id="UP000612712"/>
    </source>
</evidence>
<reference evidence="3" key="1">
    <citation type="submission" date="2020-08" db="EMBL/GenBank/DDBJ databases">
        <title>Sequencing the genomes of 1000 actinobacteria strains.</title>
        <authorList>
            <person name="Klenk H.-P."/>
        </authorList>
    </citation>
    <scope>NUCLEOTIDE SEQUENCE</scope>
    <source>
        <strain evidence="3">DSM 20582</strain>
    </source>
</reference>
<feature type="compositionally biased region" description="Basic and acidic residues" evidence="1">
    <location>
        <begin position="865"/>
        <end position="920"/>
    </location>
</feature>
<keyword evidence="2" id="KW-0472">Membrane</keyword>
<organism evidence="3 4">
    <name type="scientific">Corynebacterium bovis DSM 20582 = CIP 54.80</name>
    <dbReference type="NCBI Taxonomy" id="927655"/>
    <lineage>
        <taxon>Bacteria</taxon>
        <taxon>Bacillati</taxon>
        <taxon>Actinomycetota</taxon>
        <taxon>Actinomycetes</taxon>
        <taxon>Mycobacteriales</taxon>
        <taxon>Corynebacteriaceae</taxon>
        <taxon>Corynebacterium</taxon>
    </lineage>
</organism>
<feature type="transmembrane region" description="Helical" evidence="2">
    <location>
        <begin position="634"/>
        <end position="655"/>
    </location>
</feature>
<feature type="transmembrane region" description="Helical" evidence="2">
    <location>
        <begin position="525"/>
        <end position="546"/>
    </location>
</feature>
<keyword evidence="2" id="KW-0812">Transmembrane</keyword>
<keyword evidence="2" id="KW-1133">Transmembrane helix</keyword>
<feature type="transmembrane region" description="Helical" evidence="2">
    <location>
        <begin position="471"/>
        <end position="490"/>
    </location>
</feature>
<feature type="transmembrane region" description="Helical" evidence="2">
    <location>
        <begin position="355"/>
        <end position="375"/>
    </location>
</feature>
<feature type="transmembrane region" description="Helical" evidence="2">
    <location>
        <begin position="413"/>
        <end position="439"/>
    </location>
</feature>
<feature type="transmembrane region" description="Helical" evidence="2">
    <location>
        <begin position="594"/>
        <end position="614"/>
    </location>
</feature>
<accession>A0A8H9YBB4</accession>
<gene>
    <name evidence="3" type="ORF">FHU32_001969</name>
</gene>
<dbReference type="RefSeq" id="WP_125185957.1">
    <property type="nucleotide sequence ID" value="NZ_CP047187.1"/>
</dbReference>
<feature type="region of interest" description="Disordered" evidence="1">
    <location>
        <begin position="97"/>
        <end position="203"/>
    </location>
</feature>
<evidence type="ECO:0000256" key="1">
    <source>
        <dbReference type="SAM" id="MobiDB-lite"/>
    </source>
</evidence>
<evidence type="ECO:0000256" key="2">
    <source>
        <dbReference type="SAM" id="Phobius"/>
    </source>
</evidence>